<dbReference type="InterPro" id="IPR001394">
    <property type="entry name" value="Peptidase_C19_UCH"/>
</dbReference>
<sequence>MNTVTRFLSKREKKHKDHSHEPHVHKDLYRIFHLDDSASSIRRKLDRDEEKKIKTVLQRLEQHNITDLKDAQVEYALRSKASDGDCDKAFELLLLFQDALHGVVRPLDMEMKLLGAENRENVTCYIDSLLFAMFARTDSFDTMLTAERDGDLRRLVTLLRLWVNMLRTGKLITVDITKHMQDALGACGWEEASLLRQQDVSEAFAFITGKLNLPLLTLKMDVYHTGKEDKDDHRIVRERLLEVAIPPPPTDGSAVKLEDCLESYFNNKIEVKRHLQRRNTLQSVRASDIKKVNVAQVEHLELRSNSPSRTLDRHFFPRDTNDLAASIFSQRHVDVGELVEKRTRDDMLLNSRTRSGTIRREVLMPAWQFFSLIPWYTQNRPQNDEQVVAHLSTKRPVLGICLKRYSMTPEGVGTRLDTYIDIPLEIGLPHFISDSNGDSSYEPSFTNFKLSLQSVICHRGKSLDAGHYISLVRGPPSGAAWLRFDDLARERVTPVDMPEALRAECPYLLFYQVVPIDANGAWIEDPPAYETLKHTFAGTNGTAVPQDAVTDTTESAVDTASESSGPVGGLTVVVASASAPDTSSPTERGLLSPGKNSSAPESPSARAEQPGEAGVRPYSLDLGHLVANNLSERRVSIGFTDGPSPAETPDSGAGTPSEERTSFLGVGTRAGRGWRRARSGQRARSGTREGGMWKLSKKSKENGDVAVEDGEDGDVGGGKEKGVRRGRSLMHPKKVLKSGSFSYGSGNGSGGELERQCVVM</sequence>
<evidence type="ECO:0000256" key="5">
    <source>
        <dbReference type="ARBA" id="ARBA00022786"/>
    </source>
</evidence>
<evidence type="ECO:0000313" key="11">
    <source>
        <dbReference type="Proteomes" id="UP000799640"/>
    </source>
</evidence>
<feature type="compositionally biased region" description="Basic residues" evidence="8">
    <location>
        <begin position="672"/>
        <end position="681"/>
    </location>
</feature>
<keyword evidence="6" id="KW-0378">Hydrolase</keyword>
<feature type="region of interest" description="Disordered" evidence="8">
    <location>
        <begin position="541"/>
        <end position="616"/>
    </location>
</feature>
<evidence type="ECO:0000256" key="6">
    <source>
        <dbReference type="ARBA" id="ARBA00022801"/>
    </source>
</evidence>
<feature type="compositionally biased region" description="Basic residues" evidence="8">
    <location>
        <begin position="724"/>
        <end position="736"/>
    </location>
</feature>
<gene>
    <name evidence="10" type="ORF">EJ06DRAFT_487620</name>
</gene>
<dbReference type="EMBL" id="ML996688">
    <property type="protein sequence ID" value="KAF2404671.1"/>
    <property type="molecule type" value="Genomic_DNA"/>
</dbReference>
<feature type="region of interest" description="Disordered" evidence="8">
    <location>
        <begin position="636"/>
        <end position="760"/>
    </location>
</feature>
<evidence type="ECO:0000256" key="3">
    <source>
        <dbReference type="ARBA" id="ARBA00012759"/>
    </source>
</evidence>
<evidence type="ECO:0000256" key="2">
    <source>
        <dbReference type="ARBA" id="ARBA00009085"/>
    </source>
</evidence>
<dbReference type="PANTHER" id="PTHR24006">
    <property type="entry name" value="UBIQUITIN CARBOXYL-TERMINAL HYDROLASE"/>
    <property type="match status" value="1"/>
</dbReference>
<dbReference type="OrthoDB" id="6287070at2759"/>
<feature type="domain" description="USP" evidence="9">
    <location>
        <begin position="114"/>
        <end position="514"/>
    </location>
</feature>
<dbReference type="Proteomes" id="UP000799640">
    <property type="component" value="Unassembled WGS sequence"/>
</dbReference>
<evidence type="ECO:0000259" key="9">
    <source>
        <dbReference type="PROSITE" id="PS50235"/>
    </source>
</evidence>
<feature type="compositionally biased region" description="Low complexity" evidence="8">
    <location>
        <begin position="597"/>
        <end position="608"/>
    </location>
</feature>
<name>A0A6G1I8Z8_9PEZI</name>
<dbReference type="GO" id="GO:0004843">
    <property type="term" value="F:cysteine-type deubiquitinase activity"/>
    <property type="evidence" value="ECO:0007669"/>
    <property type="project" value="UniProtKB-EC"/>
</dbReference>
<dbReference type="SUPFAM" id="SSF54001">
    <property type="entry name" value="Cysteine proteinases"/>
    <property type="match status" value="1"/>
</dbReference>
<dbReference type="InterPro" id="IPR038765">
    <property type="entry name" value="Papain-like_cys_pep_sf"/>
</dbReference>
<evidence type="ECO:0000256" key="7">
    <source>
        <dbReference type="ARBA" id="ARBA00022807"/>
    </source>
</evidence>
<dbReference type="PANTHER" id="PTHR24006:SF722">
    <property type="entry name" value="UBIQUITIN CARBOXYL-TERMINAL HYDROLASE 48"/>
    <property type="match status" value="1"/>
</dbReference>
<comment type="catalytic activity">
    <reaction evidence="1">
        <text>Thiol-dependent hydrolysis of ester, thioester, amide, peptide and isopeptide bonds formed by the C-terminal Gly of ubiquitin (a 76-residue protein attached to proteins as an intracellular targeting signal).</text>
        <dbReference type="EC" id="3.4.19.12"/>
    </reaction>
</comment>
<dbReference type="GO" id="GO:0005634">
    <property type="term" value="C:nucleus"/>
    <property type="evidence" value="ECO:0007669"/>
    <property type="project" value="UniProtKB-SubCell"/>
</dbReference>
<dbReference type="GO" id="GO:0006508">
    <property type="term" value="P:proteolysis"/>
    <property type="evidence" value="ECO:0007669"/>
    <property type="project" value="UniProtKB-KW"/>
</dbReference>
<dbReference type="InterPro" id="IPR028889">
    <property type="entry name" value="USP"/>
</dbReference>
<dbReference type="InterPro" id="IPR050164">
    <property type="entry name" value="Peptidase_C19"/>
</dbReference>
<keyword evidence="5" id="KW-0833">Ubl conjugation pathway</keyword>
<dbReference type="EC" id="3.4.19.12" evidence="3"/>
<dbReference type="GO" id="GO:0005829">
    <property type="term" value="C:cytosol"/>
    <property type="evidence" value="ECO:0007669"/>
    <property type="project" value="TreeGrafter"/>
</dbReference>
<feature type="region of interest" description="Disordered" evidence="8">
    <location>
        <begin position="1"/>
        <end position="22"/>
    </location>
</feature>
<accession>A0A6G1I8Z8</accession>
<proteinExistence type="inferred from homology"/>
<keyword evidence="7" id="KW-0788">Thiol protease</keyword>
<dbReference type="Pfam" id="PF00443">
    <property type="entry name" value="UCH"/>
    <property type="match status" value="1"/>
</dbReference>
<evidence type="ECO:0000256" key="4">
    <source>
        <dbReference type="ARBA" id="ARBA00022670"/>
    </source>
</evidence>
<protein>
    <recommendedName>
        <fullName evidence="3">ubiquitinyl hydrolase 1</fullName>
        <ecNumber evidence="3">3.4.19.12</ecNumber>
    </recommendedName>
</protein>
<feature type="compositionally biased region" description="Polar residues" evidence="8">
    <location>
        <begin position="541"/>
        <end position="564"/>
    </location>
</feature>
<dbReference type="AlphaFoldDB" id="A0A6G1I8Z8"/>
<comment type="similarity">
    <text evidence="2">Belongs to the peptidase C19 family.</text>
</comment>
<evidence type="ECO:0000256" key="1">
    <source>
        <dbReference type="ARBA" id="ARBA00000707"/>
    </source>
</evidence>
<dbReference type="PROSITE" id="PS50235">
    <property type="entry name" value="USP_3"/>
    <property type="match status" value="1"/>
</dbReference>
<keyword evidence="4" id="KW-0645">Protease</keyword>
<dbReference type="GO" id="GO:0016579">
    <property type="term" value="P:protein deubiquitination"/>
    <property type="evidence" value="ECO:0007669"/>
    <property type="project" value="InterPro"/>
</dbReference>
<evidence type="ECO:0000256" key="8">
    <source>
        <dbReference type="SAM" id="MobiDB-lite"/>
    </source>
</evidence>
<evidence type="ECO:0000313" key="10">
    <source>
        <dbReference type="EMBL" id="KAF2404671.1"/>
    </source>
</evidence>
<organism evidence="10 11">
    <name type="scientific">Trichodelitschia bisporula</name>
    <dbReference type="NCBI Taxonomy" id="703511"/>
    <lineage>
        <taxon>Eukaryota</taxon>
        <taxon>Fungi</taxon>
        <taxon>Dikarya</taxon>
        <taxon>Ascomycota</taxon>
        <taxon>Pezizomycotina</taxon>
        <taxon>Dothideomycetes</taxon>
        <taxon>Dothideomycetes incertae sedis</taxon>
        <taxon>Phaeotrichales</taxon>
        <taxon>Phaeotrichaceae</taxon>
        <taxon>Trichodelitschia</taxon>
    </lineage>
</organism>
<keyword evidence="11" id="KW-1185">Reference proteome</keyword>
<dbReference type="Gene3D" id="3.90.70.10">
    <property type="entry name" value="Cysteine proteinases"/>
    <property type="match status" value="2"/>
</dbReference>
<reference evidence="10" key="1">
    <citation type="journal article" date="2020" name="Stud. Mycol.">
        <title>101 Dothideomycetes genomes: a test case for predicting lifestyles and emergence of pathogens.</title>
        <authorList>
            <person name="Haridas S."/>
            <person name="Albert R."/>
            <person name="Binder M."/>
            <person name="Bloem J."/>
            <person name="Labutti K."/>
            <person name="Salamov A."/>
            <person name="Andreopoulos B."/>
            <person name="Baker S."/>
            <person name="Barry K."/>
            <person name="Bills G."/>
            <person name="Bluhm B."/>
            <person name="Cannon C."/>
            <person name="Castanera R."/>
            <person name="Culley D."/>
            <person name="Daum C."/>
            <person name="Ezra D."/>
            <person name="Gonzalez J."/>
            <person name="Henrissat B."/>
            <person name="Kuo A."/>
            <person name="Liang C."/>
            <person name="Lipzen A."/>
            <person name="Lutzoni F."/>
            <person name="Magnuson J."/>
            <person name="Mondo S."/>
            <person name="Nolan M."/>
            <person name="Ohm R."/>
            <person name="Pangilinan J."/>
            <person name="Park H.-J."/>
            <person name="Ramirez L."/>
            <person name="Alfaro M."/>
            <person name="Sun H."/>
            <person name="Tritt A."/>
            <person name="Yoshinaga Y."/>
            <person name="Zwiers L.-H."/>
            <person name="Turgeon B."/>
            <person name="Goodwin S."/>
            <person name="Spatafora J."/>
            <person name="Crous P."/>
            <person name="Grigoriev I."/>
        </authorList>
    </citation>
    <scope>NUCLEOTIDE SEQUENCE</scope>
    <source>
        <strain evidence="10">CBS 262.69</strain>
    </source>
</reference>
<feature type="compositionally biased region" description="Low complexity" evidence="8">
    <location>
        <begin position="571"/>
        <end position="586"/>
    </location>
</feature>